<name>A0A9E8GA16_9TELE</name>
<feature type="transmembrane region" description="Helical" evidence="20">
    <location>
        <begin position="320"/>
        <end position="341"/>
    </location>
</feature>
<dbReference type="GO" id="GO:0046872">
    <property type="term" value="F:metal ion binding"/>
    <property type="evidence" value="ECO:0007669"/>
    <property type="project" value="UniProtKB-UniRule"/>
</dbReference>
<gene>
    <name evidence="23" type="primary">CYTB</name>
</gene>
<dbReference type="InterPro" id="IPR048260">
    <property type="entry name" value="Cytochrome_b_C_euk/bac"/>
</dbReference>
<comment type="cofactor">
    <cofactor evidence="20">
        <name>heme b</name>
        <dbReference type="ChEBI" id="CHEBI:60344"/>
    </cofactor>
    <text evidence="20">Binds 2 heme groups non-covalently.</text>
</comment>
<evidence type="ECO:0000256" key="4">
    <source>
        <dbReference type="ARBA" id="ARBA00013531"/>
    </source>
</evidence>
<dbReference type="EMBL" id="ON963980">
    <property type="protein sequence ID" value="UZT27089.1"/>
    <property type="molecule type" value="Genomic_DNA"/>
</dbReference>
<dbReference type="PROSITE" id="PS51002">
    <property type="entry name" value="CYTB_NTER"/>
    <property type="match status" value="1"/>
</dbReference>
<feature type="domain" description="Cytochrome b/b6 C-terminal region profile" evidence="22">
    <location>
        <begin position="210"/>
        <end position="380"/>
    </location>
</feature>
<dbReference type="InterPro" id="IPR036150">
    <property type="entry name" value="Cyt_b/b6_C_sf"/>
</dbReference>
<evidence type="ECO:0000256" key="7">
    <source>
        <dbReference type="ARBA" id="ARBA00022660"/>
    </source>
</evidence>
<feature type="transmembrane region" description="Helical" evidence="20">
    <location>
        <begin position="177"/>
        <end position="200"/>
    </location>
</feature>
<dbReference type="PANTHER" id="PTHR19271:SF16">
    <property type="entry name" value="CYTOCHROME B"/>
    <property type="match status" value="1"/>
</dbReference>
<feature type="transmembrane region" description="Helical" evidence="20">
    <location>
        <begin position="140"/>
        <end position="157"/>
    </location>
</feature>
<keyword evidence="16 20" id="KW-0472">Membrane</keyword>
<dbReference type="SUPFAM" id="SSF81648">
    <property type="entry name" value="a domain/subunit of cytochrome bc1 complex (Ubiquinol-cytochrome c reductase)"/>
    <property type="match status" value="1"/>
</dbReference>
<dbReference type="PROSITE" id="PS51003">
    <property type="entry name" value="CYTB_CTER"/>
    <property type="match status" value="1"/>
</dbReference>
<keyword evidence="5 20" id="KW-0813">Transport</keyword>
<geneLocation type="mitochondrion" evidence="23"/>
<dbReference type="InterPro" id="IPR016174">
    <property type="entry name" value="Di-haem_cyt_TM"/>
</dbReference>
<feature type="domain" description="Cytochrome b/b6 N-terminal region profile" evidence="21">
    <location>
        <begin position="1"/>
        <end position="209"/>
    </location>
</feature>
<keyword evidence="9 19" id="KW-0479">Metal-binding</keyword>
<keyword evidence="10" id="KW-0999">Mitochondrion inner membrane</keyword>
<dbReference type="PIRSF" id="PIRSF038885">
    <property type="entry name" value="COB"/>
    <property type="match status" value="1"/>
</dbReference>
<evidence type="ECO:0000256" key="11">
    <source>
        <dbReference type="ARBA" id="ARBA00022982"/>
    </source>
</evidence>
<evidence type="ECO:0000256" key="17">
    <source>
        <dbReference type="ARBA" id="ARBA00061233"/>
    </source>
</evidence>
<dbReference type="InterPro" id="IPR048259">
    <property type="entry name" value="Cytochrome_b_N_euk/bac"/>
</dbReference>
<comment type="function">
    <text evidence="1 20">Component of the ubiquinol-cytochrome c reductase complex (complex III or cytochrome b-c1 complex) that is part of the mitochondrial respiratory chain. The b-c1 complex mediates electron transfer from ubiquinol to cytochrome c. Contributes to the generation of a proton gradient across the mitochondrial membrane that is then used for ATP synthesis.</text>
</comment>
<feature type="binding site" description="axial binding residue" evidence="19">
    <location>
        <position position="83"/>
    </location>
    <ligand>
        <name>heme b</name>
        <dbReference type="ChEBI" id="CHEBI:60344"/>
        <label>b562</label>
    </ligand>
    <ligandPart>
        <name>Fe</name>
        <dbReference type="ChEBI" id="CHEBI:18248"/>
    </ligandPart>
</feature>
<feature type="transmembrane region" description="Helical" evidence="20">
    <location>
        <begin position="229"/>
        <end position="250"/>
    </location>
</feature>
<keyword evidence="15 20" id="KW-0496">Mitochondrion</keyword>
<dbReference type="InterPro" id="IPR005798">
    <property type="entry name" value="Cyt_b/b6_C"/>
</dbReference>
<feature type="transmembrane region" description="Helical" evidence="20">
    <location>
        <begin position="113"/>
        <end position="133"/>
    </location>
</feature>
<evidence type="ECO:0000256" key="12">
    <source>
        <dbReference type="ARBA" id="ARBA00022989"/>
    </source>
</evidence>
<evidence type="ECO:0000256" key="13">
    <source>
        <dbReference type="ARBA" id="ARBA00023004"/>
    </source>
</evidence>
<feature type="binding site" description="axial binding residue" evidence="19">
    <location>
        <position position="196"/>
    </location>
    <ligand>
        <name>heme b</name>
        <dbReference type="ChEBI" id="CHEBI:60344"/>
        <label>b566</label>
    </ligand>
    <ligandPart>
        <name>Fe</name>
        <dbReference type="ChEBI" id="CHEBI:18248"/>
    </ligandPart>
</feature>
<evidence type="ECO:0000256" key="15">
    <source>
        <dbReference type="ARBA" id="ARBA00023128"/>
    </source>
</evidence>
<comment type="similarity">
    <text evidence="17 20">Belongs to the cytochrome b family.</text>
</comment>
<evidence type="ECO:0000256" key="16">
    <source>
        <dbReference type="ARBA" id="ARBA00023136"/>
    </source>
</evidence>
<dbReference type="CTD" id="4519"/>
<comment type="subunit">
    <text evidence="3">The cytochrome bc1 complex contains 3 respiratory subunits (MT-CYB, CYC1 and UQCRFS1), 2 core proteins (UQCRC1 and UQCRC2) and probably 6 low-molecular weight proteins.</text>
</comment>
<evidence type="ECO:0000256" key="3">
    <source>
        <dbReference type="ARBA" id="ARBA00011660"/>
    </source>
</evidence>
<feature type="transmembrane region" description="Helical" evidence="20">
    <location>
        <begin position="87"/>
        <end position="107"/>
    </location>
</feature>
<feature type="transmembrane region" description="Helical" evidence="20">
    <location>
        <begin position="29"/>
        <end position="52"/>
    </location>
</feature>
<dbReference type="GO" id="GO:0008121">
    <property type="term" value="F:quinol-cytochrome-c reductase activity"/>
    <property type="evidence" value="ECO:0007669"/>
    <property type="project" value="InterPro"/>
</dbReference>
<reference evidence="23" key="1">
    <citation type="submission" date="2022-07" db="EMBL/GenBank/DDBJ databases">
        <title>Phylogeography of an Endemic Gudgeon Sarcocheilichthys parvus (Cypriniformes: Gobionidae) in Southern China: The Roles of River Evolution and Climate Change.</title>
        <authorList>
            <person name="Li M."/>
            <person name="Ni X."/>
            <person name="Fu C."/>
        </authorList>
    </citation>
    <scope>NUCLEOTIDE SEQUENCE</scope>
</reference>
<evidence type="ECO:0000313" key="23">
    <source>
        <dbReference type="EMBL" id="UZT27089.1"/>
    </source>
</evidence>
<dbReference type="Pfam" id="PF00032">
    <property type="entry name" value="Cytochrom_B_C"/>
    <property type="match status" value="1"/>
</dbReference>
<dbReference type="PANTHER" id="PTHR19271">
    <property type="entry name" value="CYTOCHROME B"/>
    <property type="match status" value="1"/>
</dbReference>
<evidence type="ECO:0000256" key="19">
    <source>
        <dbReference type="PIRSR" id="PIRSR038885-2"/>
    </source>
</evidence>
<keyword evidence="8 20" id="KW-0812">Transmembrane</keyword>
<dbReference type="GO" id="GO:0006122">
    <property type="term" value="P:mitochondrial electron transport, ubiquinol to cytochrome c"/>
    <property type="evidence" value="ECO:0007669"/>
    <property type="project" value="TreeGrafter"/>
</dbReference>
<feature type="transmembrane region" description="Helical" evidence="20">
    <location>
        <begin position="288"/>
        <end position="308"/>
    </location>
</feature>
<comment type="cofactor">
    <cofactor evidence="19">
        <name>heme</name>
        <dbReference type="ChEBI" id="CHEBI:30413"/>
    </cofactor>
    <text evidence="19">Binds 2 heme groups non-covalently.</text>
</comment>
<dbReference type="InterPro" id="IPR027387">
    <property type="entry name" value="Cytb/b6-like_sf"/>
</dbReference>
<dbReference type="GO" id="GO:0005743">
    <property type="term" value="C:mitochondrial inner membrane"/>
    <property type="evidence" value="ECO:0007669"/>
    <property type="project" value="UniProtKB-SubCell"/>
</dbReference>
<dbReference type="SUPFAM" id="SSF81342">
    <property type="entry name" value="Transmembrane di-heme cytochromes"/>
    <property type="match status" value="1"/>
</dbReference>
<evidence type="ECO:0000256" key="8">
    <source>
        <dbReference type="ARBA" id="ARBA00022692"/>
    </source>
</evidence>
<keyword evidence="12 20" id="KW-1133">Transmembrane helix</keyword>
<dbReference type="Pfam" id="PF00033">
    <property type="entry name" value="Cytochrome_B"/>
    <property type="match status" value="1"/>
</dbReference>
<keyword evidence="6 19" id="KW-0349">Heme</keyword>
<evidence type="ECO:0000256" key="10">
    <source>
        <dbReference type="ARBA" id="ARBA00022792"/>
    </source>
</evidence>
<evidence type="ECO:0000256" key="9">
    <source>
        <dbReference type="ARBA" id="ARBA00022723"/>
    </source>
</evidence>
<keyword evidence="13 19" id="KW-0408">Iron</keyword>
<keyword evidence="11 20" id="KW-0249">Electron transport</keyword>
<accession>A0A9E8GA16</accession>
<dbReference type="FunFam" id="1.20.810.10:FF:000002">
    <property type="entry name" value="Cytochrome b"/>
    <property type="match status" value="1"/>
</dbReference>
<proteinExistence type="inferred from homology"/>
<feature type="transmembrane region" description="Helical" evidence="20">
    <location>
        <begin position="347"/>
        <end position="372"/>
    </location>
</feature>
<comment type="subcellular location">
    <subcellularLocation>
        <location evidence="2">Mitochondrion inner membrane</location>
        <topology evidence="2">Multi-pass membrane protein</topology>
    </subcellularLocation>
</comment>
<dbReference type="CDD" id="cd00284">
    <property type="entry name" value="Cytochrome_b_N"/>
    <property type="match status" value="1"/>
</dbReference>
<feature type="binding site" description="axial binding residue" evidence="19">
    <location>
        <position position="182"/>
    </location>
    <ligand>
        <name>heme b</name>
        <dbReference type="ChEBI" id="CHEBI:60344"/>
        <label>b562</label>
    </ligand>
    <ligandPart>
        <name>Fe</name>
        <dbReference type="ChEBI" id="CHEBI:18248"/>
    </ligandPart>
</feature>
<sequence length="380" mass="42572">MASLRKTHPLIKIANDALVDLPTPSNISVWWNFGSLLGLCLIAQILTGLFLAMHYTSDISTAFSSVAHICRDVNYGWFIRNMHANGASFFFICIYTHVARGLYYGSYLYKETWNIGVVLLLLVMMTAFVGYVLPWGQMSFWGATVITNLLSAVPYMGDTLVQWIWGGFSVDNATLTRFFAFHFLLPFIIAAATIVHLLFLHETGSNNPAGLNSDADKISFHPYFSYKDLLGFVLMLLALTSLALFSPNLLGDPDNFTPANPMVTPPHIKPEWYFLFAYAILRSIPNKLGGVLALLFSILILMVVPILHTSKQRGLTFRPATQFLFWTLVADMMILTWIGGMPVEHPYVIIGQIASILYFALFLILIPLAGWLENKALKWA</sequence>
<evidence type="ECO:0000259" key="22">
    <source>
        <dbReference type="PROSITE" id="PS51003"/>
    </source>
</evidence>
<feature type="binding site" description="axial binding residue" evidence="19">
    <location>
        <position position="97"/>
    </location>
    <ligand>
        <name>heme b</name>
        <dbReference type="ChEBI" id="CHEBI:60344"/>
        <label>b566</label>
    </ligand>
    <ligandPart>
        <name>Fe</name>
        <dbReference type="ChEBI" id="CHEBI:18248"/>
    </ligandPart>
</feature>
<evidence type="ECO:0000256" key="1">
    <source>
        <dbReference type="ARBA" id="ARBA00002566"/>
    </source>
</evidence>
<dbReference type="GeneID" id="77081778"/>
<evidence type="ECO:0000256" key="5">
    <source>
        <dbReference type="ARBA" id="ARBA00022448"/>
    </source>
</evidence>
<dbReference type="CDD" id="cd00290">
    <property type="entry name" value="cytochrome_b_C"/>
    <property type="match status" value="1"/>
</dbReference>
<evidence type="ECO:0000256" key="6">
    <source>
        <dbReference type="ARBA" id="ARBA00022617"/>
    </source>
</evidence>
<dbReference type="InterPro" id="IPR030689">
    <property type="entry name" value="Cytochrome_b"/>
</dbReference>
<dbReference type="GO" id="GO:0016491">
    <property type="term" value="F:oxidoreductase activity"/>
    <property type="evidence" value="ECO:0007669"/>
    <property type="project" value="UniProtKB-UniRule"/>
</dbReference>
<organism evidence="23">
    <name type="scientific">Sarcocheilichthys caobangensis</name>
    <dbReference type="NCBI Taxonomy" id="2995195"/>
    <lineage>
        <taxon>Eukaryota</taxon>
        <taxon>Metazoa</taxon>
        <taxon>Chordata</taxon>
        <taxon>Craniata</taxon>
        <taxon>Vertebrata</taxon>
        <taxon>Euteleostomi</taxon>
        <taxon>Actinopterygii</taxon>
        <taxon>Neopterygii</taxon>
        <taxon>Teleostei</taxon>
        <taxon>Ostariophysi</taxon>
        <taxon>Cypriniformes</taxon>
        <taxon>Gobionidae</taxon>
        <taxon>Sarcocheilichthyinae</taxon>
        <taxon>Sarcocheilichthys</taxon>
    </lineage>
</organism>
<feature type="binding site" evidence="18">
    <location>
        <position position="201"/>
    </location>
    <ligand>
        <name>a ubiquinone</name>
        <dbReference type="ChEBI" id="CHEBI:16389"/>
    </ligand>
</feature>
<dbReference type="RefSeq" id="YP_010580904.1">
    <property type="nucleotide sequence ID" value="NC_069056.1"/>
</dbReference>
<evidence type="ECO:0000256" key="14">
    <source>
        <dbReference type="ARBA" id="ARBA00023075"/>
    </source>
</evidence>
<dbReference type="GO" id="GO:0045275">
    <property type="term" value="C:respiratory chain complex III"/>
    <property type="evidence" value="ECO:0007669"/>
    <property type="project" value="InterPro"/>
</dbReference>
<dbReference type="InterPro" id="IPR005797">
    <property type="entry name" value="Cyt_b/b6_N"/>
</dbReference>
<protein>
    <recommendedName>
        <fullName evidence="4 20">Cytochrome b</fullName>
    </recommendedName>
</protein>
<dbReference type="AlphaFoldDB" id="A0A9E8GA16"/>
<evidence type="ECO:0000256" key="18">
    <source>
        <dbReference type="PIRSR" id="PIRSR038885-1"/>
    </source>
</evidence>
<dbReference type="Gene3D" id="1.20.810.10">
    <property type="entry name" value="Cytochrome Bc1 Complex, Chain C"/>
    <property type="match status" value="1"/>
</dbReference>
<evidence type="ECO:0000256" key="2">
    <source>
        <dbReference type="ARBA" id="ARBA00004448"/>
    </source>
</evidence>
<keyword evidence="14" id="KW-0830">Ubiquinone</keyword>
<evidence type="ECO:0000259" key="21">
    <source>
        <dbReference type="PROSITE" id="PS51002"/>
    </source>
</evidence>
<evidence type="ECO:0000256" key="20">
    <source>
        <dbReference type="RuleBase" id="RU362117"/>
    </source>
</evidence>
<keyword evidence="7 20" id="KW-0679">Respiratory chain</keyword>